<keyword evidence="5 7" id="KW-0378">Hydrolase</keyword>
<dbReference type="GO" id="GO:0043171">
    <property type="term" value="P:peptide catabolic process"/>
    <property type="evidence" value="ECO:0007669"/>
    <property type="project" value="UniProtKB-UniRule"/>
</dbReference>
<dbReference type="InterPro" id="IPR043504">
    <property type="entry name" value="Peptidase_S1_PA_chymotrypsin"/>
</dbReference>
<protein>
    <recommendedName>
        <fullName evidence="7">Dipeptidyl-peptidase</fullName>
        <ecNumber evidence="7">3.4.14.-</ecNumber>
    </recommendedName>
</protein>
<evidence type="ECO:0000256" key="5">
    <source>
        <dbReference type="ARBA" id="ARBA00022801"/>
    </source>
</evidence>
<organism evidence="8 9">
    <name type="scientific">Chitinophaga terrae</name>
    <name type="common">ex Kim and Jung 2007</name>
    <dbReference type="NCBI Taxonomy" id="408074"/>
    <lineage>
        <taxon>Bacteria</taxon>
        <taxon>Pseudomonadati</taxon>
        <taxon>Bacteroidota</taxon>
        <taxon>Chitinophagia</taxon>
        <taxon>Chitinophagales</taxon>
        <taxon>Chitinophagaceae</taxon>
        <taxon>Chitinophaga</taxon>
    </lineage>
</organism>
<dbReference type="GO" id="GO:0008239">
    <property type="term" value="F:dipeptidyl-peptidase activity"/>
    <property type="evidence" value="ECO:0007669"/>
    <property type="project" value="UniProtKB-UniRule"/>
</dbReference>
<keyword evidence="4" id="KW-0732">Signal</keyword>
<dbReference type="InterPro" id="IPR009003">
    <property type="entry name" value="Peptidase_S1_PA"/>
</dbReference>
<comment type="similarity">
    <text evidence="1 7">Belongs to the peptidase S46 family.</text>
</comment>
<keyword evidence="9" id="KW-1185">Reference proteome</keyword>
<dbReference type="GO" id="GO:0070009">
    <property type="term" value="F:serine-type aminopeptidase activity"/>
    <property type="evidence" value="ECO:0007669"/>
    <property type="project" value="UniProtKB-UniRule"/>
</dbReference>
<keyword evidence="3 7" id="KW-0645">Protease</keyword>
<dbReference type="AlphaFoldDB" id="A0A1H3X1U7"/>
<comment type="function">
    <text evidence="7">Catalyzes the removal of dipeptides from the N-terminus of oligopeptides.</text>
</comment>
<evidence type="ECO:0000256" key="2">
    <source>
        <dbReference type="ARBA" id="ARBA00022438"/>
    </source>
</evidence>
<dbReference type="EC" id="3.4.14.-" evidence="7"/>
<evidence type="ECO:0000256" key="1">
    <source>
        <dbReference type="ARBA" id="ARBA00010491"/>
    </source>
</evidence>
<dbReference type="OrthoDB" id="9805367at2"/>
<evidence type="ECO:0000256" key="7">
    <source>
        <dbReference type="RuleBase" id="RU366067"/>
    </source>
</evidence>
<dbReference type="GO" id="GO:0006508">
    <property type="term" value="P:proteolysis"/>
    <property type="evidence" value="ECO:0007669"/>
    <property type="project" value="UniProtKB-KW"/>
</dbReference>
<evidence type="ECO:0000313" key="8">
    <source>
        <dbReference type="EMBL" id="SDZ92602.1"/>
    </source>
</evidence>
<dbReference type="InterPro" id="IPR019500">
    <property type="entry name" value="Pep_S46"/>
</dbReference>
<keyword evidence="6 7" id="KW-0720">Serine protease</keyword>
<evidence type="ECO:0000313" key="9">
    <source>
        <dbReference type="Proteomes" id="UP000199656"/>
    </source>
</evidence>
<sequence length="720" mass="81815">MLQRIVKPVMVMVLLLISHCTFATEGMWLPQLLSGLNEKEMKGMGMKISAADIYSINKGSLKDAIVSFGGFCTAEVISDQGLLLTNHHCGYSSIQKHSSLQNNFLENGFWARSLNEELSNEGLFATFIIRIEDVTKAALKDVKPGMSESERQSAIDKRLNEIRETTKKESWQDIVIKPFYEGNQYFLFVTETYKDVRLVGAPPSSIGKFGSDTDNWVWPRHTGDFSLFRIYAGKDGKPAAYSKDNVPLKPKYALTISMKGVKKNDFTMVFGFPGRTTEYLPSEAVKQTVEILDAAKVEMRDAALKVIDSYMRKDPQIKIQYAAKYAGTANYWKKWMGEMQGVKRTDGIGRKLRYEAEYTRLLNDNPALKQQYAGLLDSLNDYYRQIQPYAQTRDYYSELVKNVELFNAADLVISFLNQVNSSGAAQYTELREKFLAGMKSTFYQNYNSTVDHDISIELLNLYNKGVPETFRGGQYAEIWKQNNNDSRELAKVLFTSSLTSYDRLAKVLNQPYANAVEQLKNDPAISFAIALRNSFVDQVSRPLSSLQAKVNQLQRTYMQAQMDVFAGKKRFYPDANSTLRITYGKVDSYSPRDAVDYDYYTYLDGVMEKYVPGDYEFDVPAKLIELYKKKDYGRYGVNGKMPVCFIASNHTTGGNSGSPALNAYGQLVGLNFDRTWEGTMSDINYDPSICRNIMVDIRYVLFIIDKYAGCTRLINEMKLM</sequence>
<evidence type="ECO:0000256" key="4">
    <source>
        <dbReference type="ARBA" id="ARBA00022729"/>
    </source>
</evidence>
<dbReference type="Pfam" id="PF10459">
    <property type="entry name" value="Peptidase_S46"/>
    <property type="match status" value="1"/>
</dbReference>
<evidence type="ECO:0000256" key="6">
    <source>
        <dbReference type="ARBA" id="ARBA00022825"/>
    </source>
</evidence>
<accession>A0A1H3X1U7</accession>
<dbReference type="PANTHER" id="PTHR38469:SF1">
    <property type="entry name" value="PERIPLASMIC PEPTIDASE SUBFAMILY S1B"/>
    <property type="match status" value="1"/>
</dbReference>
<dbReference type="RefSeq" id="WP_089757678.1">
    <property type="nucleotide sequence ID" value="NZ_BKAT01000015.1"/>
</dbReference>
<dbReference type="SUPFAM" id="SSF50494">
    <property type="entry name" value="Trypsin-like serine proteases"/>
    <property type="match status" value="1"/>
</dbReference>
<dbReference type="EMBL" id="FNRL01000001">
    <property type="protein sequence ID" value="SDZ92602.1"/>
    <property type="molecule type" value="Genomic_DNA"/>
</dbReference>
<proteinExistence type="inferred from homology"/>
<dbReference type="Gene3D" id="2.40.10.10">
    <property type="entry name" value="Trypsin-like serine proteases"/>
    <property type="match status" value="1"/>
</dbReference>
<gene>
    <name evidence="8" type="ORF">SAMN05660909_00182</name>
</gene>
<dbReference type="STRING" id="408074.SAMN05660909_00182"/>
<reference evidence="9" key="1">
    <citation type="submission" date="2016-10" db="EMBL/GenBank/DDBJ databases">
        <authorList>
            <person name="Varghese N."/>
            <person name="Submissions S."/>
        </authorList>
    </citation>
    <scope>NUCLEOTIDE SEQUENCE [LARGE SCALE GENOMIC DNA]</scope>
    <source>
        <strain evidence="9">DSM 23920</strain>
    </source>
</reference>
<dbReference type="PANTHER" id="PTHR38469">
    <property type="entry name" value="PERIPLASMIC PEPTIDASE SUBFAMILY S1B"/>
    <property type="match status" value="1"/>
</dbReference>
<keyword evidence="2 7" id="KW-0031">Aminopeptidase</keyword>
<dbReference type="Proteomes" id="UP000199656">
    <property type="component" value="Unassembled WGS sequence"/>
</dbReference>
<name>A0A1H3X1U7_9BACT</name>
<evidence type="ECO:0000256" key="3">
    <source>
        <dbReference type="ARBA" id="ARBA00022670"/>
    </source>
</evidence>